<dbReference type="Proteomes" id="UP001460270">
    <property type="component" value="Unassembled WGS sequence"/>
</dbReference>
<evidence type="ECO:0000256" key="4">
    <source>
        <dbReference type="ARBA" id="ARBA00022679"/>
    </source>
</evidence>
<dbReference type="GO" id="GO:0004523">
    <property type="term" value="F:RNA-DNA hybrid ribonuclease activity"/>
    <property type="evidence" value="ECO:0007669"/>
    <property type="project" value="UniProtKB-EC"/>
</dbReference>
<evidence type="ECO:0000256" key="8">
    <source>
        <dbReference type="ARBA" id="ARBA00022801"/>
    </source>
</evidence>
<dbReference type="SUPFAM" id="SSF53098">
    <property type="entry name" value="Ribonuclease H-like"/>
    <property type="match status" value="1"/>
</dbReference>
<dbReference type="Gene3D" id="3.30.420.10">
    <property type="entry name" value="Ribonuclease H-like superfamily/Ribonuclease H"/>
    <property type="match status" value="1"/>
</dbReference>
<keyword evidence="6" id="KW-0540">Nuclease</keyword>
<dbReference type="AlphaFoldDB" id="A0AAW0P401"/>
<dbReference type="PANTHER" id="PTHR37984">
    <property type="entry name" value="PROTEIN CBG26694"/>
    <property type="match status" value="1"/>
</dbReference>
<dbReference type="GO" id="GO:0008233">
    <property type="term" value="F:peptidase activity"/>
    <property type="evidence" value="ECO:0007669"/>
    <property type="project" value="UniProtKB-KW"/>
</dbReference>
<comment type="similarity">
    <text evidence="1">Belongs to the beta type-B retroviral polymerase family. HERV class-II K(HML-2) pol subfamily.</text>
</comment>
<evidence type="ECO:0000313" key="12">
    <source>
        <dbReference type="EMBL" id="KAK7916332.1"/>
    </source>
</evidence>
<dbReference type="Gene3D" id="3.10.10.10">
    <property type="entry name" value="HIV Type 1 Reverse Transcriptase, subunit A, domain 1"/>
    <property type="match status" value="1"/>
</dbReference>
<sequence>MFEGVSRLPRQMPVHIPPYSEMVVWTTIIDSPPGTPCTVVIEPLPNSDNEWCVGRTLATLSGGRVPVDYVTQILTQWRSPAPALARVTEVAVEDIQGANELILSQVEPDVVEVAVRRVGVCEPSDTNSHSAFQLQGEGLTEEQQQKMTRLLHKWSCVFSQHEEDFGRTNVVRHQIPTGTAPPSRERYRPVPPSLYSELQTLLRNMLENGVVRESSSPWAAPIVLVKKKDGSWRFCVDYRKLNALTHKDAYPLPRIEESLTGLKAAKYYSTLDLASGYWQVEMDPEDREKTAFTTPFGLYEFERMPFGLCNAPATFQRLMQRCLGSMVNDSLLIYLDDIVVFSADFDSHIEHLEEVFRRLSEHGLKLQPKKCSLFQRQVTYLGHVISEDGVATDPAKTAAVRDWPRPQTVRQVKSFLGFAGYYRRFIQGFSKIARPLHALTHNIGHEKLYTDASLEGLGAVLAQEQEGLQNRNADALSRLAGPLPTETAEVDRVVVATGETWEEDQAKDADLFQLRQWKEMHTTQPEVCSNMSQNMKKLLREWDKICLQDGVLGRWEEGTMGTSVFQVLVPSDRRMDIWNAYHRDMGHPSSERTLSTVRQRCYWPGMTQDIKKWTEECPHCVCNKVGPVGRAPLQTINTSYPFEVVGMDYLSLGRPEDRDQSAETTARAVYDNLIVTFGCPERILTDRGGAFESTLMHQLCKMYGCTKIEPLHTILRLSERSETELGVGATQWTWAIQ</sequence>
<feature type="domain" description="Reverse transcriptase" evidence="11">
    <location>
        <begin position="206"/>
        <end position="385"/>
    </location>
</feature>
<dbReference type="Gene3D" id="1.10.340.70">
    <property type="match status" value="1"/>
</dbReference>
<dbReference type="InterPro" id="IPR041588">
    <property type="entry name" value="Integrase_H2C2"/>
</dbReference>
<dbReference type="FunFam" id="3.10.10.10:FF:000007">
    <property type="entry name" value="Retrovirus-related Pol polyprotein from transposon 17.6-like Protein"/>
    <property type="match status" value="1"/>
</dbReference>
<dbReference type="GO" id="GO:0003676">
    <property type="term" value="F:nucleic acid binding"/>
    <property type="evidence" value="ECO:0007669"/>
    <property type="project" value="InterPro"/>
</dbReference>
<keyword evidence="4" id="KW-0808">Transferase</keyword>
<comment type="caution">
    <text evidence="12">The sequence shown here is derived from an EMBL/GenBank/DDBJ whole genome shotgun (WGS) entry which is preliminary data.</text>
</comment>
<organism evidence="12 13">
    <name type="scientific">Mugilogobius chulae</name>
    <name type="common">yellowstripe goby</name>
    <dbReference type="NCBI Taxonomy" id="88201"/>
    <lineage>
        <taxon>Eukaryota</taxon>
        <taxon>Metazoa</taxon>
        <taxon>Chordata</taxon>
        <taxon>Craniata</taxon>
        <taxon>Vertebrata</taxon>
        <taxon>Euteleostomi</taxon>
        <taxon>Actinopterygii</taxon>
        <taxon>Neopterygii</taxon>
        <taxon>Teleostei</taxon>
        <taxon>Neoteleostei</taxon>
        <taxon>Acanthomorphata</taxon>
        <taxon>Gobiaria</taxon>
        <taxon>Gobiiformes</taxon>
        <taxon>Gobioidei</taxon>
        <taxon>Gobiidae</taxon>
        <taxon>Gobionellinae</taxon>
        <taxon>Mugilogobius</taxon>
    </lineage>
</organism>
<dbReference type="PANTHER" id="PTHR37984:SF5">
    <property type="entry name" value="PROTEIN NYNRIN-LIKE"/>
    <property type="match status" value="1"/>
</dbReference>
<keyword evidence="8" id="KW-0378">Hydrolase</keyword>
<name>A0AAW0P401_9GOBI</name>
<evidence type="ECO:0000256" key="1">
    <source>
        <dbReference type="ARBA" id="ARBA00010879"/>
    </source>
</evidence>
<keyword evidence="7" id="KW-0255">Endonuclease</keyword>
<dbReference type="FunFam" id="1.10.340.70:FF:000001">
    <property type="entry name" value="Retrovirus-related Pol polyprotein from transposon gypsy-like Protein"/>
    <property type="match status" value="1"/>
</dbReference>
<evidence type="ECO:0000259" key="11">
    <source>
        <dbReference type="PROSITE" id="PS50878"/>
    </source>
</evidence>
<keyword evidence="5" id="KW-0548">Nucleotidyltransferase</keyword>
<evidence type="ECO:0000256" key="5">
    <source>
        <dbReference type="ARBA" id="ARBA00022695"/>
    </source>
</evidence>
<evidence type="ECO:0000256" key="6">
    <source>
        <dbReference type="ARBA" id="ARBA00022722"/>
    </source>
</evidence>
<keyword evidence="13" id="KW-1185">Reference proteome</keyword>
<dbReference type="Pfam" id="PF17921">
    <property type="entry name" value="Integrase_H2C2"/>
    <property type="match status" value="1"/>
</dbReference>
<dbReference type="Gene3D" id="3.30.70.270">
    <property type="match status" value="2"/>
</dbReference>
<dbReference type="EC" id="3.1.26.4" evidence="2"/>
<keyword evidence="3" id="KW-0645">Protease</keyword>
<dbReference type="InterPro" id="IPR000477">
    <property type="entry name" value="RT_dom"/>
</dbReference>
<dbReference type="InterPro" id="IPR012337">
    <property type="entry name" value="RNaseH-like_sf"/>
</dbReference>
<accession>A0AAW0P401</accession>
<dbReference type="InterPro" id="IPR036397">
    <property type="entry name" value="RNaseH_sf"/>
</dbReference>
<dbReference type="Pfam" id="PF00078">
    <property type="entry name" value="RVT_1"/>
    <property type="match status" value="1"/>
</dbReference>
<dbReference type="CDD" id="cd01647">
    <property type="entry name" value="RT_LTR"/>
    <property type="match status" value="1"/>
</dbReference>
<evidence type="ECO:0000256" key="7">
    <source>
        <dbReference type="ARBA" id="ARBA00022759"/>
    </source>
</evidence>
<keyword evidence="9" id="KW-0695">RNA-directed DNA polymerase</keyword>
<dbReference type="PROSITE" id="PS50878">
    <property type="entry name" value="RT_POL"/>
    <property type="match status" value="1"/>
</dbReference>
<evidence type="ECO:0000313" key="13">
    <source>
        <dbReference type="Proteomes" id="UP001460270"/>
    </source>
</evidence>
<dbReference type="GO" id="GO:0003964">
    <property type="term" value="F:RNA-directed DNA polymerase activity"/>
    <property type="evidence" value="ECO:0007669"/>
    <property type="project" value="UniProtKB-KW"/>
</dbReference>
<protein>
    <recommendedName>
        <fullName evidence="10">Gypsy retrotransposon integrase-like protein 1</fullName>
        <ecNumber evidence="2">3.1.26.4</ecNumber>
    </recommendedName>
</protein>
<gene>
    <name evidence="12" type="ORF">WMY93_012093</name>
</gene>
<dbReference type="SUPFAM" id="SSF56672">
    <property type="entry name" value="DNA/RNA polymerases"/>
    <property type="match status" value="1"/>
</dbReference>
<dbReference type="InterPro" id="IPR043502">
    <property type="entry name" value="DNA/RNA_pol_sf"/>
</dbReference>
<dbReference type="GO" id="GO:0006508">
    <property type="term" value="P:proteolysis"/>
    <property type="evidence" value="ECO:0007669"/>
    <property type="project" value="UniProtKB-KW"/>
</dbReference>
<dbReference type="EMBL" id="JBBPFD010000008">
    <property type="protein sequence ID" value="KAK7916332.1"/>
    <property type="molecule type" value="Genomic_DNA"/>
</dbReference>
<dbReference type="InterPro" id="IPR043128">
    <property type="entry name" value="Rev_trsase/Diguanyl_cyclase"/>
</dbReference>
<dbReference type="InterPro" id="IPR050951">
    <property type="entry name" value="Retrovirus_Pol_polyprotein"/>
</dbReference>
<evidence type="ECO:0000256" key="10">
    <source>
        <dbReference type="ARBA" id="ARBA00039658"/>
    </source>
</evidence>
<reference evidence="13" key="1">
    <citation type="submission" date="2024-04" db="EMBL/GenBank/DDBJ databases">
        <title>Salinicola lusitanus LLJ914,a marine bacterium isolated from the Okinawa Trough.</title>
        <authorList>
            <person name="Li J."/>
        </authorList>
    </citation>
    <scope>NUCLEOTIDE SEQUENCE [LARGE SCALE GENOMIC DNA]</scope>
</reference>
<evidence type="ECO:0000256" key="9">
    <source>
        <dbReference type="ARBA" id="ARBA00022918"/>
    </source>
</evidence>
<proteinExistence type="inferred from homology"/>
<evidence type="ECO:0000256" key="2">
    <source>
        <dbReference type="ARBA" id="ARBA00012180"/>
    </source>
</evidence>
<evidence type="ECO:0000256" key="3">
    <source>
        <dbReference type="ARBA" id="ARBA00022670"/>
    </source>
</evidence>